<protein>
    <submittedName>
        <fullName evidence="1">Uncharacterized protein</fullName>
    </submittedName>
</protein>
<evidence type="ECO:0000313" key="1">
    <source>
        <dbReference type="EMBL" id="EOT87153.1"/>
    </source>
</evidence>
<comment type="caution">
    <text evidence="1">The sequence shown here is derived from an EMBL/GenBank/DDBJ whole genome shotgun (WGS) entry which is preliminary data.</text>
</comment>
<evidence type="ECO:0000313" key="2">
    <source>
        <dbReference type="Proteomes" id="UP000015961"/>
    </source>
</evidence>
<accession>S0PEN1</accession>
<name>S0PEN1_9ENTE</name>
<gene>
    <name evidence="1" type="ORF">I573_00209</name>
</gene>
<proteinExistence type="predicted"/>
<keyword evidence="2" id="KW-1185">Reference proteome</keyword>
<organism evidence="1 2">
    <name type="scientific">Enterococcus sulfureus ATCC 49903</name>
    <dbReference type="NCBI Taxonomy" id="1140003"/>
    <lineage>
        <taxon>Bacteria</taxon>
        <taxon>Bacillati</taxon>
        <taxon>Bacillota</taxon>
        <taxon>Bacilli</taxon>
        <taxon>Lactobacillales</taxon>
        <taxon>Enterococcaceae</taxon>
        <taxon>Enterococcus</taxon>
    </lineage>
</organism>
<reference evidence="1 2" key="1">
    <citation type="submission" date="2013-03" db="EMBL/GenBank/DDBJ databases">
        <title>The Genome Sequence of Enterococcus sulfureus ATCC_49903 (PacBio/Illumina hybrid assembly).</title>
        <authorList>
            <consortium name="The Broad Institute Genomics Platform"/>
            <consortium name="The Broad Institute Genome Sequencing Center for Infectious Disease"/>
            <person name="Earl A."/>
            <person name="Russ C."/>
            <person name="Gilmore M."/>
            <person name="Surin D."/>
            <person name="Walker B."/>
            <person name="Young S."/>
            <person name="Zeng Q."/>
            <person name="Gargeya S."/>
            <person name="Fitzgerald M."/>
            <person name="Haas B."/>
            <person name="Abouelleil A."/>
            <person name="Allen A.W."/>
            <person name="Alvarado L."/>
            <person name="Arachchi H.M."/>
            <person name="Berlin A.M."/>
            <person name="Chapman S.B."/>
            <person name="Gainer-Dewar J."/>
            <person name="Goldberg J."/>
            <person name="Griggs A."/>
            <person name="Gujja S."/>
            <person name="Hansen M."/>
            <person name="Howarth C."/>
            <person name="Imamovic A."/>
            <person name="Ireland A."/>
            <person name="Larimer J."/>
            <person name="McCowan C."/>
            <person name="Murphy C."/>
            <person name="Pearson M."/>
            <person name="Poon T.W."/>
            <person name="Priest M."/>
            <person name="Roberts A."/>
            <person name="Saif S."/>
            <person name="Shea T."/>
            <person name="Sisk P."/>
            <person name="Sykes S."/>
            <person name="Wortman J."/>
            <person name="Nusbaum C."/>
            <person name="Birren B."/>
        </authorList>
    </citation>
    <scope>NUCLEOTIDE SEQUENCE [LARGE SCALE GENOMIC DNA]</scope>
    <source>
        <strain evidence="1 2">ATCC 49903</strain>
    </source>
</reference>
<dbReference type="AlphaFoldDB" id="S0PEN1"/>
<dbReference type="EMBL" id="ASWO01000001">
    <property type="protein sequence ID" value="EOT87153.1"/>
    <property type="molecule type" value="Genomic_DNA"/>
</dbReference>
<dbReference type="Proteomes" id="UP000015961">
    <property type="component" value="Unassembled WGS sequence"/>
</dbReference>
<sequence length="100" mass="12543">MDKFLKSKYRENEETNRERFTHIVHTLLYDKIIYEKRERLIELLMKTAFHLQLFPYSMKVLDLRQDYFVRKMLYTYPHRKENLDLFLSRMSHLLRADLKQ</sequence>
<dbReference type="PATRIC" id="fig|1140003.3.peg.207"/>